<keyword evidence="3" id="KW-1185">Reference proteome</keyword>
<evidence type="ECO:0000313" key="3">
    <source>
        <dbReference type="Proteomes" id="UP000321103"/>
    </source>
</evidence>
<reference evidence="2 3" key="1">
    <citation type="submission" date="2019-07" db="EMBL/GenBank/DDBJ databases">
        <title>Whole genome shotgun sequence of Kocuria turfanensis NBRC 107627.</title>
        <authorList>
            <person name="Hosoyama A."/>
            <person name="Uohara A."/>
            <person name="Ohji S."/>
            <person name="Ichikawa N."/>
        </authorList>
    </citation>
    <scope>NUCLEOTIDE SEQUENCE [LARGE SCALE GENOMIC DNA]</scope>
    <source>
        <strain evidence="2 3">NBRC 107627</strain>
    </source>
</reference>
<proteinExistence type="inferred from homology"/>
<organism evidence="2 3">
    <name type="scientific">Kocuria turfanensis</name>
    <dbReference type="NCBI Taxonomy" id="388357"/>
    <lineage>
        <taxon>Bacteria</taxon>
        <taxon>Bacillati</taxon>
        <taxon>Actinomycetota</taxon>
        <taxon>Actinomycetes</taxon>
        <taxon>Micrococcales</taxon>
        <taxon>Micrococcaceae</taxon>
        <taxon>Kocuria</taxon>
    </lineage>
</organism>
<dbReference type="EMBL" id="BJZS01000028">
    <property type="protein sequence ID" value="GEO94858.1"/>
    <property type="molecule type" value="Genomic_DNA"/>
</dbReference>
<name>A0A512IAY2_9MICC</name>
<dbReference type="Proteomes" id="UP000321103">
    <property type="component" value="Unassembled WGS sequence"/>
</dbReference>
<dbReference type="InterPro" id="IPR043129">
    <property type="entry name" value="ATPase_NBD"/>
</dbReference>
<gene>
    <name evidence="2" type="ORF">KTU01_09810</name>
</gene>
<dbReference type="AlphaFoldDB" id="A0A512IAY2"/>
<comment type="caution">
    <text evidence="2">The sequence shown here is derived from an EMBL/GenBank/DDBJ whole genome shotgun (WGS) entry which is preliminary data.</text>
</comment>
<dbReference type="Pfam" id="PF00480">
    <property type="entry name" value="ROK"/>
    <property type="match status" value="1"/>
</dbReference>
<dbReference type="InterPro" id="IPR036390">
    <property type="entry name" value="WH_DNA-bd_sf"/>
</dbReference>
<comment type="similarity">
    <text evidence="1">Belongs to the ROK (NagC/XylR) family.</text>
</comment>
<accession>A0A512IAY2</accession>
<evidence type="ECO:0000256" key="1">
    <source>
        <dbReference type="ARBA" id="ARBA00006479"/>
    </source>
</evidence>
<dbReference type="PANTHER" id="PTHR18964:SF149">
    <property type="entry name" value="BIFUNCTIONAL UDP-N-ACETYLGLUCOSAMINE 2-EPIMERASE_N-ACETYLMANNOSAMINE KINASE"/>
    <property type="match status" value="1"/>
</dbReference>
<dbReference type="Gene3D" id="3.30.420.40">
    <property type="match status" value="2"/>
</dbReference>
<dbReference type="InterPro" id="IPR036388">
    <property type="entry name" value="WH-like_DNA-bd_sf"/>
</dbReference>
<dbReference type="PANTHER" id="PTHR18964">
    <property type="entry name" value="ROK (REPRESSOR, ORF, KINASE) FAMILY"/>
    <property type="match status" value="1"/>
</dbReference>
<dbReference type="RefSeq" id="WP_062735070.1">
    <property type="nucleotide sequence ID" value="NZ_BJZS01000028.1"/>
</dbReference>
<dbReference type="InterPro" id="IPR000600">
    <property type="entry name" value="ROK"/>
</dbReference>
<protein>
    <submittedName>
        <fullName evidence="2">Transcriptional regulator</fullName>
    </submittedName>
</protein>
<dbReference type="Gene3D" id="1.10.10.10">
    <property type="entry name" value="Winged helix-like DNA-binding domain superfamily/Winged helix DNA-binding domain"/>
    <property type="match status" value="1"/>
</dbReference>
<dbReference type="SUPFAM" id="SSF46785">
    <property type="entry name" value="Winged helix' DNA-binding domain"/>
    <property type="match status" value="1"/>
</dbReference>
<dbReference type="SUPFAM" id="SSF53067">
    <property type="entry name" value="Actin-like ATPase domain"/>
    <property type="match status" value="1"/>
</dbReference>
<dbReference type="STRING" id="388357.GCA_001580365_01307"/>
<evidence type="ECO:0000313" key="2">
    <source>
        <dbReference type="EMBL" id="GEO94858.1"/>
    </source>
</evidence>
<sequence>MSRAGTSPRLLRRTNLAAVLQVLRDAGVVTVTDLMAATGLVRTTVIAVCDDLLDRGWIQEVEGSSGAQVGRPARRSRFDDRAGFVVGVDVGEARTTAVVADLRGRVLGRETRVFADRAPVRRLATVDAAVDGALADAAVVPAAVLAAAVGIAAPVDRRGRISHGQPFWEAFDHGFERRLQKRHGWPTLLANDANLAAMAERWCGAASGVDDLVVMLAGERIGTGVMEAGRLLHGRSGAAGELGGLALVQGVGSPDGIAALCRAWGAEALRPGAPATALRDLAGPAGTVEARDVFRAAAAGDDVARRILDRLAERLARIIGLLGTLFDPELVVIAGAVAESSAVLLEGIDRQLPRFTATPPRVAVSALGDAVVSVGAVRLALDHVERHALDLELGAAAG</sequence>